<organism evidence="3 4">
    <name type="scientific">Stutzerimonas decontaminans</name>
    <dbReference type="NCBI Taxonomy" id="3022791"/>
    <lineage>
        <taxon>Bacteria</taxon>
        <taxon>Pseudomonadati</taxon>
        <taxon>Pseudomonadota</taxon>
        <taxon>Gammaproteobacteria</taxon>
        <taxon>Pseudomonadales</taxon>
        <taxon>Pseudomonadaceae</taxon>
        <taxon>Stutzerimonas</taxon>
    </lineage>
</organism>
<dbReference type="EMBL" id="POUI01000009">
    <property type="protein sequence ID" value="PNF82818.1"/>
    <property type="molecule type" value="Genomic_DNA"/>
</dbReference>
<evidence type="ECO:0008006" key="5">
    <source>
        <dbReference type="Google" id="ProtNLM"/>
    </source>
</evidence>
<evidence type="ECO:0000313" key="4">
    <source>
        <dbReference type="Proteomes" id="UP000236021"/>
    </source>
</evidence>
<keyword evidence="2" id="KW-0732">Signal</keyword>
<dbReference type="Proteomes" id="UP000236021">
    <property type="component" value="Unassembled WGS sequence"/>
</dbReference>
<comment type="caution">
    <text evidence="3">The sequence shown here is derived from an EMBL/GenBank/DDBJ whole genome shotgun (WGS) entry which is preliminary data.</text>
</comment>
<protein>
    <recommendedName>
        <fullName evidence="5">Virion coat protein B</fullName>
    </recommendedName>
</protein>
<keyword evidence="1" id="KW-0812">Transmembrane</keyword>
<feature type="signal peptide" evidence="2">
    <location>
        <begin position="1"/>
        <end position="29"/>
    </location>
</feature>
<evidence type="ECO:0000256" key="2">
    <source>
        <dbReference type="SAM" id="SignalP"/>
    </source>
</evidence>
<feature type="chain" id="PRO_5045501219" description="Virion coat protein B" evidence="2">
    <location>
        <begin position="30"/>
        <end position="75"/>
    </location>
</feature>
<keyword evidence="1" id="KW-0472">Membrane</keyword>
<evidence type="ECO:0000256" key="1">
    <source>
        <dbReference type="SAM" id="Phobius"/>
    </source>
</evidence>
<evidence type="ECO:0000313" key="3">
    <source>
        <dbReference type="EMBL" id="PNF82818.1"/>
    </source>
</evidence>
<accession>A0ABX4VRL0</accession>
<keyword evidence="4" id="KW-1185">Reference proteome</keyword>
<keyword evidence="1" id="KW-1133">Transmembrane helix</keyword>
<feature type="transmembrane region" description="Helical" evidence="1">
    <location>
        <begin position="47"/>
        <end position="68"/>
    </location>
</feature>
<proteinExistence type="predicted"/>
<dbReference type="RefSeq" id="WP_102857250.1">
    <property type="nucleotide sequence ID" value="NZ_JAMOHT010000013.1"/>
</dbReference>
<sequence>MKYMTQVRKFGSRAALGATALVVSVSSFAAATPIDTSEPIAQIGEGSAAAVAIGVAMIAFVVLVGVLIKTRRAGS</sequence>
<name>A0ABX4VRL0_9GAMM</name>
<gene>
    <name evidence="3" type="ORF">CXK93_21805</name>
</gene>
<reference evidence="3 4" key="1">
    <citation type="submission" date="2018-01" db="EMBL/GenBank/DDBJ databases">
        <title>Denitrification phenotypes of diverse strains of Pseudomonas stutzeri.</title>
        <authorList>
            <person name="Milligan D.A."/>
            <person name="Bergaust L."/>
            <person name="Bakken L.R."/>
            <person name="Frostegard A."/>
        </authorList>
    </citation>
    <scope>NUCLEOTIDE SEQUENCE [LARGE SCALE GENOMIC DNA]</scope>
    <source>
        <strain evidence="3 4">ST27MN3</strain>
    </source>
</reference>